<keyword evidence="8 12" id="KW-1133">Transmembrane helix</keyword>
<dbReference type="EMBL" id="ATCF01000015">
    <property type="protein sequence ID" value="EPD99557.1"/>
    <property type="molecule type" value="Genomic_DNA"/>
</dbReference>
<dbReference type="SMART" id="SM00388">
    <property type="entry name" value="HisKA"/>
    <property type="match status" value="1"/>
</dbReference>
<evidence type="ECO:0000256" key="2">
    <source>
        <dbReference type="ARBA" id="ARBA00004141"/>
    </source>
</evidence>
<accession>S3BZQ9</accession>
<evidence type="ECO:0000256" key="12">
    <source>
        <dbReference type="SAM" id="Phobius"/>
    </source>
</evidence>
<evidence type="ECO:0000313" key="16">
    <source>
        <dbReference type="Proteomes" id="UP000014400"/>
    </source>
</evidence>
<evidence type="ECO:0000256" key="11">
    <source>
        <dbReference type="SAM" id="MobiDB-lite"/>
    </source>
</evidence>
<dbReference type="PROSITE" id="PS50109">
    <property type="entry name" value="HIS_KIN"/>
    <property type="match status" value="1"/>
</dbReference>
<dbReference type="PANTHER" id="PTHR45436">
    <property type="entry name" value="SENSOR HISTIDINE KINASE YKOH"/>
    <property type="match status" value="1"/>
</dbReference>
<comment type="caution">
    <text evidence="15">The sequence shown here is derived from an EMBL/GenBank/DDBJ whole genome shotgun (WGS) entry which is preliminary data.</text>
</comment>
<organism evidence="15 16">
    <name type="scientific">Sutterella wadsworthensis HGA0223</name>
    <dbReference type="NCBI Taxonomy" id="1203554"/>
    <lineage>
        <taxon>Bacteria</taxon>
        <taxon>Pseudomonadati</taxon>
        <taxon>Pseudomonadota</taxon>
        <taxon>Betaproteobacteria</taxon>
        <taxon>Burkholderiales</taxon>
        <taxon>Sutterellaceae</taxon>
        <taxon>Sutterella</taxon>
    </lineage>
</organism>
<reference evidence="15 16" key="1">
    <citation type="submission" date="2013-04" db="EMBL/GenBank/DDBJ databases">
        <title>The Genome Sequence of Sutterella wadsworthensis HGA0223.</title>
        <authorList>
            <consortium name="The Broad Institute Genomics Platform"/>
            <person name="Earl A."/>
            <person name="Ward D."/>
            <person name="Feldgarden M."/>
            <person name="Gevers D."/>
            <person name="Schmidt T.M."/>
            <person name="Dover J."/>
            <person name="Dai D."/>
            <person name="Walker B."/>
            <person name="Young S."/>
            <person name="Zeng Q."/>
            <person name="Gargeya S."/>
            <person name="Fitzgerald M."/>
            <person name="Haas B."/>
            <person name="Abouelleil A."/>
            <person name="Allen A.W."/>
            <person name="Alvarado L."/>
            <person name="Arachchi H.M."/>
            <person name="Berlin A.M."/>
            <person name="Chapman S.B."/>
            <person name="Gainer-Dewar J."/>
            <person name="Goldberg J."/>
            <person name="Griggs A."/>
            <person name="Gujja S."/>
            <person name="Hansen M."/>
            <person name="Howarth C."/>
            <person name="Imamovic A."/>
            <person name="Ireland A."/>
            <person name="Larimer J."/>
            <person name="McCowan C."/>
            <person name="Murphy C."/>
            <person name="Pearson M."/>
            <person name="Poon T.W."/>
            <person name="Priest M."/>
            <person name="Roberts A."/>
            <person name="Saif S."/>
            <person name="Shea T."/>
            <person name="Sisk P."/>
            <person name="Sykes S."/>
            <person name="Wortman J."/>
            <person name="Nusbaum C."/>
            <person name="Birren B."/>
        </authorList>
    </citation>
    <scope>NUCLEOTIDE SEQUENCE [LARGE SCALE GENOMIC DNA]</scope>
    <source>
        <strain evidence="15 16">HGA0223</strain>
    </source>
</reference>
<dbReference type="PROSITE" id="PS50885">
    <property type="entry name" value="HAMP"/>
    <property type="match status" value="1"/>
</dbReference>
<dbReference type="STRING" id="1203554.HMPREF1476_01013"/>
<evidence type="ECO:0000256" key="4">
    <source>
        <dbReference type="ARBA" id="ARBA00022553"/>
    </source>
</evidence>
<keyword evidence="16" id="KW-1185">Reference proteome</keyword>
<evidence type="ECO:0000256" key="1">
    <source>
        <dbReference type="ARBA" id="ARBA00000085"/>
    </source>
</evidence>
<dbReference type="AlphaFoldDB" id="S3BZQ9"/>
<sequence length="545" mass="59527">MARIPRRFSAAVSQVQDKLGGFSERFTASKKPQPAAESGAGDSAPESSPGSEGSANPWRSAKSWFAKFFRPDNPSITLRVSLSGALVVLLFSLTSGAITFAVSYEQAQEAQDERLEEVVGMLARTKAAFSRQPPSFQAFFMDDDVFERQWLLDEDDPRAGLPAGSDVIIQTLHKNGRAVHARFRNFLPDGYHTMTLRRHQEYRILLRTLKNGAHVIAAERTSAVFNAATANSFNLVIPLTLLSLFLGFAIGWIVWRTMRPVKTLAREIGERSGQTYAPVSECGVPNEILPLITAFNGLLKRVDALRGQEARFVADAAHELRSPLTALSLQAEALEKTDLSAEAREKVQTLRSGIDRAVRQVSQLLALKRAQSGAAAPNAEAANAAPPHASIPQTIGEAVESVYWEAERLGITIEVEGLEDLPANADPSFTMKPDDLFTILRNLLENAVRYSPKGGTVTVKLAQIEPPVLCVMDEGPGIPQEDRARVLEPFYRRLGTNVSGTGLGLAIVKTICDRWKLNLTLSNARPDNQEAPGLCATLKHLKTID</sequence>
<feature type="domain" description="Histidine kinase" evidence="13">
    <location>
        <begin position="315"/>
        <end position="511"/>
    </location>
</feature>
<evidence type="ECO:0000256" key="3">
    <source>
        <dbReference type="ARBA" id="ARBA00012438"/>
    </source>
</evidence>
<gene>
    <name evidence="15" type="ORF">HMPREF1476_01013</name>
</gene>
<feature type="domain" description="HAMP" evidence="14">
    <location>
        <begin position="255"/>
        <end position="307"/>
    </location>
</feature>
<dbReference type="HOGENOM" id="CLU_000445_89_37_4"/>
<dbReference type="RefSeq" id="WP_016474322.1">
    <property type="nucleotide sequence ID" value="NZ_KE150480.1"/>
</dbReference>
<dbReference type="InterPro" id="IPR003594">
    <property type="entry name" value="HATPase_dom"/>
</dbReference>
<keyword evidence="10 12" id="KW-0472">Membrane</keyword>
<comment type="subcellular location">
    <subcellularLocation>
        <location evidence="2">Membrane</location>
        <topology evidence="2">Multi-pass membrane protein</topology>
    </subcellularLocation>
</comment>
<protein>
    <recommendedName>
        <fullName evidence="3">histidine kinase</fullName>
        <ecNumber evidence="3">2.7.13.3</ecNumber>
    </recommendedName>
</protein>
<keyword evidence="9" id="KW-0902">Two-component regulatory system</keyword>
<feature type="region of interest" description="Disordered" evidence="11">
    <location>
        <begin position="23"/>
        <end position="56"/>
    </location>
</feature>
<evidence type="ECO:0000256" key="9">
    <source>
        <dbReference type="ARBA" id="ARBA00023012"/>
    </source>
</evidence>
<feature type="transmembrane region" description="Helical" evidence="12">
    <location>
        <begin position="80"/>
        <end position="104"/>
    </location>
</feature>
<dbReference type="Proteomes" id="UP000014400">
    <property type="component" value="Unassembled WGS sequence"/>
</dbReference>
<dbReference type="PATRIC" id="fig|1203554.3.peg.1037"/>
<dbReference type="Gene3D" id="3.30.565.10">
    <property type="entry name" value="Histidine kinase-like ATPase, C-terminal domain"/>
    <property type="match status" value="1"/>
</dbReference>
<evidence type="ECO:0000259" key="13">
    <source>
        <dbReference type="PROSITE" id="PS50109"/>
    </source>
</evidence>
<feature type="compositionally biased region" description="Low complexity" evidence="11">
    <location>
        <begin position="34"/>
        <end position="55"/>
    </location>
</feature>
<dbReference type="SMART" id="SM00387">
    <property type="entry name" value="HATPase_c"/>
    <property type="match status" value="1"/>
</dbReference>
<dbReference type="InterPro" id="IPR050428">
    <property type="entry name" value="TCS_sensor_his_kinase"/>
</dbReference>
<dbReference type="InterPro" id="IPR003660">
    <property type="entry name" value="HAMP_dom"/>
</dbReference>
<dbReference type="CDD" id="cd00082">
    <property type="entry name" value="HisKA"/>
    <property type="match status" value="1"/>
</dbReference>
<keyword evidence="7" id="KW-0418">Kinase</keyword>
<evidence type="ECO:0000256" key="6">
    <source>
        <dbReference type="ARBA" id="ARBA00022692"/>
    </source>
</evidence>
<dbReference type="InterPro" id="IPR036890">
    <property type="entry name" value="HATPase_C_sf"/>
</dbReference>
<keyword evidence="4" id="KW-0597">Phosphoprotein</keyword>
<dbReference type="InterPro" id="IPR004358">
    <property type="entry name" value="Sig_transdc_His_kin-like_C"/>
</dbReference>
<dbReference type="PANTHER" id="PTHR45436:SF15">
    <property type="entry name" value="SENSOR HISTIDINE KINASE CUSS"/>
    <property type="match status" value="1"/>
</dbReference>
<dbReference type="GO" id="GO:0005886">
    <property type="term" value="C:plasma membrane"/>
    <property type="evidence" value="ECO:0007669"/>
    <property type="project" value="TreeGrafter"/>
</dbReference>
<comment type="catalytic activity">
    <reaction evidence="1">
        <text>ATP + protein L-histidine = ADP + protein N-phospho-L-histidine.</text>
        <dbReference type="EC" id="2.7.13.3"/>
    </reaction>
</comment>
<keyword evidence="6 12" id="KW-0812">Transmembrane</keyword>
<evidence type="ECO:0000256" key="8">
    <source>
        <dbReference type="ARBA" id="ARBA00022989"/>
    </source>
</evidence>
<dbReference type="Gene3D" id="1.10.287.130">
    <property type="match status" value="1"/>
</dbReference>
<evidence type="ECO:0000256" key="5">
    <source>
        <dbReference type="ARBA" id="ARBA00022679"/>
    </source>
</evidence>
<name>S3BZQ9_9BURK</name>
<dbReference type="Pfam" id="PF02518">
    <property type="entry name" value="HATPase_c"/>
    <property type="match status" value="1"/>
</dbReference>
<keyword evidence="5" id="KW-0808">Transferase</keyword>
<proteinExistence type="predicted"/>
<dbReference type="InterPro" id="IPR036097">
    <property type="entry name" value="HisK_dim/P_sf"/>
</dbReference>
<dbReference type="InterPro" id="IPR005467">
    <property type="entry name" value="His_kinase_dom"/>
</dbReference>
<dbReference type="SUPFAM" id="SSF55874">
    <property type="entry name" value="ATPase domain of HSP90 chaperone/DNA topoisomerase II/histidine kinase"/>
    <property type="match status" value="1"/>
</dbReference>
<feature type="transmembrane region" description="Helical" evidence="12">
    <location>
        <begin position="235"/>
        <end position="255"/>
    </location>
</feature>
<dbReference type="PRINTS" id="PR00344">
    <property type="entry name" value="BCTRLSENSOR"/>
</dbReference>
<dbReference type="EC" id="2.7.13.3" evidence="3"/>
<evidence type="ECO:0000259" key="14">
    <source>
        <dbReference type="PROSITE" id="PS50885"/>
    </source>
</evidence>
<dbReference type="CDD" id="cd00075">
    <property type="entry name" value="HATPase"/>
    <property type="match status" value="1"/>
</dbReference>
<dbReference type="GO" id="GO:0000155">
    <property type="term" value="F:phosphorelay sensor kinase activity"/>
    <property type="evidence" value="ECO:0007669"/>
    <property type="project" value="InterPro"/>
</dbReference>
<evidence type="ECO:0000256" key="10">
    <source>
        <dbReference type="ARBA" id="ARBA00023136"/>
    </source>
</evidence>
<evidence type="ECO:0000256" key="7">
    <source>
        <dbReference type="ARBA" id="ARBA00022777"/>
    </source>
</evidence>
<dbReference type="InterPro" id="IPR003661">
    <property type="entry name" value="HisK_dim/P_dom"/>
</dbReference>
<dbReference type="eggNOG" id="COG2205">
    <property type="taxonomic scope" value="Bacteria"/>
</dbReference>
<dbReference type="Pfam" id="PF00512">
    <property type="entry name" value="HisKA"/>
    <property type="match status" value="1"/>
</dbReference>
<dbReference type="SUPFAM" id="SSF47384">
    <property type="entry name" value="Homodimeric domain of signal transducing histidine kinase"/>
    <property type="match status" value="1"/>
</dbReference>
<evidence type="ECO:0000313" key="15">
    <source>
        <dbReference type="EMBL" id="EPD99557.1"/>
    </source>
</evidence>